<keyword evidence="5 8" id="KW-0694">RNA-binding</keyword>
<evidence type="ECO:0000256" key="1">
    <source>
        <dbReference type="ARBA" id="ARBA00002932"/>
    </source>
</evidence>
<comment type="function">
    <text evidence="1 8">One of the primary rRNA binding proteins, it binds specifically to the 5'-end of 16S ribosomal RNA.</text>
</comment>
<dbReference type="InterPro" id="IPR012340">
    <property type="entry name" value="NA-bd_OB-fold"/>
</dbReference>
<evidence type="ECO:0000256" key="7">
    <source>
        <dbReference type="ARBA" id="ARBA00023274"/>
    </source>
</evidence>
<organism evidence="10 11">
    <name type="scientific">Agromyces protaetiae</name>
    <dbReference type="NCBI Taxonomy" id="2509455"/>
    <lineage>
        <taxon>Bacteria</taxon>
        <taxon>Bacillati</taxon>
        <taxon>Actinomycetota</taxon>
        <taxon>Actinomycetes</taxon>
        <taxon>Micrococcales</taxon>
        <taxon>Microbacteriaceae</taxon>
        <taxon>Agromyces</taxon>
    </lineage>
</organism>
<dbReference type="FunFam" id="2.40.50.140:FF:000026">
    <property type="entry name" value="30S ribosomal protein S17"/>
    <property type="match status" value="1"/>
</dbReference>
<evidence type="ECO:0000256" key="3">
    <source>
        <dbReference type="ARBA" id="ARBA00011458"/>
    </source>
</evidence>
<dbReference type="NCBIfam" id="TIGR03635">
    <property type="entry name" value="uS17_bact"/>
    <property type="match status" value="1"/>
</dbReference>
<keyword evidence="6 8" id="KW-0689">Ribosomal protein</keyword>
<dbReference type="GO" id="GO:0006412">
    <property type="term" value="P:translation"/>
    <property type="evidence" value="ECO:0007669"/>
    <property type="project" value="UniProtKB-UniRule"/>
</dbReference>
<evidence type="ECO:0000256" key="2">
    <source>
        <dbReference type="ARBA" id="ARBA00010254"/>
    </source>
</evidence>
<dbReference type="Pfam" id="PF00366">
    <property type="entry name" value="Ribosomal_S17"/>
    <property type="match status" value="1"/>
</dbReference>
<dbReference type="InterPro" id="IPR019979">
    <property type="entry name" value="Ribosomal_uS17_CS"/>
</dbReference>
<dbReference type="CDD" id="cd00364">
    <property type="entry name" value="Ribosomal_uS17"/>
    <property type="match status" value="1"/>
</dbReference>
<dbReference type="SUPFAM" id="SSF50249">
    <property type="entry name" value="Nucleic acid-binding proteins"/>
    <property type="match status" value="1"/>
</dbReference>
<sequence>MAETKKAAAAEVAVEATEARGYRKVRRGYVVSDKMEKTIVVEVEDRVKHPLYGKVIRRSSKIKAHDEQNTAGIGDLVVISETRPLSATKRWRLVEIVEKAK</sequence>
<keyword evidence="11" id="KW-1185">Reference proteome</keyword>
<dbReference type="PROSITE" id="PS00056">
    <property type="entry name" value="RIBOSOMAL_S17"/>
    <property type="match status" value="1"/>
</dbReference>
<dbReference type="OrthoDB" id="9811714at2"/>
<dbReference type="EMBL" id="CP035491">
    <property type="protein sequence ID" value="QAY73167.1"/>
    <property type="molecule type" value="Genomic_DNA"/>
</dbReference>
<proteinExistence type="inferred from homology"/>
<dbReference type="AlphaFoldDB" id="A0A4P6FH04"/>
<comment type="similarity">
    <text evidence="2 8 9">Belongs to the universal ribosomal protein uS17 family.</text>
</comment>
<accession>A0A4P6FH04</accession>
<dbReference type="PANTHER" id="PTHR10744:SF1">
    <property type="entry name" value="SMALL RIBOSOMAL SUBUNIT PROTEIN US17M"/>
    <property type="match status" value="1"/>
</dbReference>
<dbReference type="PRINTS" id="PR00973">
    <property type="entry name" value="RIBOSOMALS17"/>
</dbReference>
<evidence type="ECO:0000256" key="6">
    <source>
        <dbReference type="ARBA" id="ARBA00022980"/>
    </source>
</evidence>
<evidence type="ECO:0000256" key="8">
    <source>
        <dbReference type="HAMAP-Rule" id="MF_01345"/>
    </source>
</evidence>
<evidence type="ECO:0000313" key="11">
    <source>
        <dbReference type="Proteomes" id="UP000291259"/>
    </source>
</evidence>
<comment type="subunit">
    <text evidence="3 8">Part of the 30S ribosomal subunit.</text>
</comment>
<dbReference type="Proteomes" id="UP000291259">
    <property type="component" value="Chromosome"/>
</dbReference>
<dbReference type="InterPro" id="IPR000266">
    <property type="entry name" value="Ribosomal_uS17"/>
</dbReference>
<dbReference type="InterPro" id="IPR019984">
    <property type="entry name" value="Ribosomal_uS17_bact/chlr"/>
</dbReference>
<dbReference type="Gene3D" id="2.40.50.140">
    <property type="entry name" value="Nucleic acid-binding proteins"/>
    <property type="match status" value="1"/>
</dbReference>
<dbReference type="GO" id="GO:0019843">
    <property type="term" value="F:rRNA binding"/>
    <property type="evidence" value="ECO:0007669"/>
    <property type="project" value="UniProtKB-UniRule"/>
</dbReference>
<evidence type="ECO:0000256" key="5">
    <source>
        <dbReference type="ARBA" id="ARBA00022884"/>
    </source>
</evidence>
<reference evidence="10 11" key="1">
    <citation type="submission" date="2019-01" db="EMBL/GenBank/DDBJ databases">
        <title>Genome sequencing of strain FW100M-8.</title>
        <authorList>
            <person name="Heo J."/>
            <person name="Kim S.-J."/>
            <person name="Kim J.-S."/>
            <person name="Hong S.-B."/>
            <person name="Kwon S.-W."/>
        </authorList>
    </citation>
    <scope>NUCLEOTIDE SEQUENCE [LARGE SCALE GENOMIC DNA]</scope>
    <source>
        <strain evidence="10 11">FW100M-8</strain>
    </source>
</reference>
<gene>
    <name evidence="8" type="primary">rpsQ</name>
    <name evidence="10" type="ORF">ET445_07190</name>
</gene>
<dbReference type="GO" id="GO:0003735">
    <property type="term" value="F:structural constituent of ribosome"/>
    <property type="evidence" value="ECO:0007669"/>
    <property type="project" value="UniProtKB-UniRule"/>
</dbReference>
<evidence type="ECO:0000313" key="10">
    <source>
        <dbReference type="EMBL" id="QAY73167.1"/>
    </source>
</evidence>
<dbReference type="RefSeq" id="WP_129190153.1">
    <property type="nucleotide sequence ID" value="NZ_CP035491.1"/>
</dbReference>
<dbReference type="GO" id="GO:0022627">
    <property type="term" value="C:cytosolic small ribosomal subunit"/>
    <property type="evidence" value="ECO:0007669"/>
    <property type="project" value="UniProtKB-UniRule"/>
</dbReference>
<dbReference type="NCBIfam" id="NF004123">
    <property type="entry name" value="PRK05610.1"/>
    <property type="match status" value="1"/>
</dbReference>
<keyword evidence="4 8" id="KW-0699">rRNA-binding</keyword>
<dbReference type="PANTHER" id="PTHR10744">
    <property type="entry name" value="40S RIBOSOMAL PROTEIN S11 FAMILY MEMBER"/>
    <property type="match status" value="1"/>
</dbReference>
<dbReference type="HAMAP" id="MF_01345_B">
    <property type="entry name" value="Ribosomal_uS17_B"/>
    <property type="match status" value="1"/>
</dbReference>
<keyword evidence="7 8" id="KW-0687">Ribonucleoprotein</keyword>
<evidence type="ECO:0000256" key="4">
    <source>
        <dbReference type="ARBA" id="ARBA00022730"/>
    </source>
</evidence>
<dbReference type="KEGG" id="agf:ET445_07190"/>
<evidence type="ECO:0000256" key="9">
    <source>
        <dbReference type="RuleBase" id="RU003872"/>
    </source>
</evidence>
<name>A0A4P6FH04_9MICO</name>
<protein>
    <recommendedName>
        <fullName evidence="8">Small ribosomal subunit protein uS17</fullName>
    </recommendedName>
</protein>